<evidence type="ECO:0000313" key="2">
    <source>
        <dbReference type="Proteomes" id="UP000683925"/>
    </source>
</evidence>
<accession>A0A8S1YEX0</accession>
<dbReference type="EMBL" id="CAJJDP010000158">
    <property type="protein sequence ID" value="CAD8211903.1"/>
    <property type="molecule type" value="Genomic_DNA"/>
</dbReference>
<name>A0A8S1YEX0_PAROT</name>
<evidence type="ECO:0000313" key="1">
    <source>
        <dbReference type="EMBL" id="CAD8211903.1"/>
    </source>
</evidence>
<comment type="caution">
    <text evidence="1">The sequence shown here is derived from an EMBL/GenBank/DDBJ whole genome shotgun (WGS) entry which is preliminary data.</text>
</comment>
<sequence length="94" mass="10723">MRQYISAIPNCLHAKDNPFELQQSFIQLEQLVLSQQIKQVAIFVSINNPNCASAGSQLFNQIQLEKLSMNQGQQLQLDLQTNKKRCKSVGQYQN</sequence>
<keyword evidence="2" id="KW-1185">Reference proteome</keyword>
<dbReference type="Proteomes" id="UP000683925">
    <property type="component" value="Unassembled WGS sequence"/>
</dbReference>
<organism evidence="1 2">
    <name type="scientific">Paramecium octaurelia</name>
    <dbReference type="NCBI Taxonomy" id="43137"/>
    <lineage>
        <taxon>Eukaryota</taxon>
        <taxon>Sar</taxon>
        <taxon>Alveolata</taxon>
        <taxon>Ciliophora</taxon>
        <taxon>Intramacronucleata</taxon>
        <taxon>Oligohymenophorea</taxon>
        <taxon>Peniculida</taxon>
        <taxon>Parameciidae</taxon>
        <taxon>Paramecium</taxon>
    </lineage>
</organism>
<protein>
    <submittedName>
        <fullName evidence="1">Uncharacterized protein</fullName>
    </submittedName>
</protein>
<dbReference type="AlphaFoldDB" id="A0A8S1YEX0"/>
<reference evidence="1" key="1">
    <citation type="submission" date="2021-01" db="EMBL/GenBank/DDBJ databases">
        <authorList>
            <consortium name="Genoscope - CEA"/>
            <person name="William W."/>
        </authorList>
    </citation>
    <scope>NUCLEOTIDE SEQUENCE</scope>
</reference>
<gene>
    <name evidence="1" type="ORF">POCTA_138.1.T1560007</name>
</gene>
<proteinExistence type="predicted"/>